<sequence length="249" mass="27506">MTYITMAGKETPQFDEVTVVNAQGTEYNLSRSFALWGSSGDWTASFWHKGKLDVKGNIKIVLHQEPTIGVSAHLEKAESCSSYAELGKTATANGVTITAITDRIEEKARVSLVSPPMEGFSISDYGIDGVHMHDENHKLHVIDGTSGERVKIERIPGVSAPASDFYFTLREIKEDAHYTLTLPEISVTYRDEVSVKLPTVAQEHMDKTFQLAGFPVTVTKTGKVAPNSLRVYMDLHYSEQALLPSIFLI</sequence>
<evidence type="ECO:0000313" key="2">
    <source>
        <dbReference type="Proteomes" id="UP000608420"/>
    </source>
</evidence>
<organism evidence="1 2">
    <name type="scientific">Paenibacillus aceti</name>
    <dbReference type="NCBI Taxonomy" id="1820010"/>
    <lineage>
        <taxon>Bacteria</taxon>
        <taxon>Bacillati</taxon>
        <taxon>Bacillota</taxon>
        <taxon>Bacilli</taxon>
        <taxon>Bacillales</taxon>
        <taxon>Paenibacillaceae</taxon>
        <taxon>Paenibacillus</taxon>
    </lineage>
</organism>
<comment type="caution">
    <text evidence="1">The sequence shown here is derived from an EMBL/GenBank/DDBJ whole genome shotgun (WGS) entry which is preliminary data.</text>
</comment>
<protein>
    <submittedName>
        <fullName evidence="1">Uncharacterized protein</fullName>
    </submittedName>
</protein>
<keyword evidence="2" id="KW-1185">Reference proteome</keyword>
<reference evidence="2" key="1">
    <citation type="journal article" date="2019" name="Int. J. Syst. Evol. Microbiol.">
        <title>The Global Catalogue of Microorganisms (GCM) 10K type strain sequencing project: providing services to taxonomists for standard genome sequencing and annotation.</title>
        <authorList>
            <consortium name="The Broad Institute Genomics Platform"/>
            <consortium name="The Broad Institute Genome Sequencing Center for Infectious Disease"/>
            <person name="Wu L."/>
            <person name="Ma J."/>
        </authorList>
    </citation>
    <scope>NUCLEOTIDE SEQUENCE [LARGE SCALE GENOMIC DNA]</scope>
    <source>
        <strain evidence="2">CGMCC 1.15420</strain>
    </source>
</reference>
<dbReference type="EMBL" id="BMIW01000062">
    <property type="protein sequence ID" value="GGG19886.1"/>
    <property type="molecule type" value="Genomic_DNA"/>
</dbReference>
<proteinExistence type="predicted"/>
<gene>
    <name evidence="1" type="ORF">GCM10010913_47570</name>
</gene>
<accession>A0ABQ1W8S3</accession>
<name>A0ABQ1W8S3_9BACL</name>
<evidence type="ECO:0000313" key="1">
    <source>
        <dbReference type="EMBL" id="GGG19886.1"/>
    </source>
</evidence>
<dbReference type="Proteomes" id="UP000608420">
    <property type="component" value="Unassembled WGS sequence"/>
</dbReference>